<accession>A0A3L6PQ13</accession>
<evidence type="ECO:0008006" key="7">
    <source>
        <dbReference type="Google" id="ProtNLM"/>
    </source>
</evidence>
<comment type="pathway">
    <text evidence="1">Protein modification; protein ubiquitination.</text>
</comment>
<keyword evidence="6" id="KW-1185">Reference proteome</keyword>
<dbReference type="PANTHER" id="PTHR26379:SF409">
    <property type="entry name" value="BTB_POZ AND MATH DOMAIN-CONTAINING PROTEIN 1"/>
    <property type="match status" value="1"/>
</dbReference>
<feature type="domain" description="MATH" evidence="4">
    <location>
        <begin position="15"/>
        <end position="137"/>
    </location>
</feature>
<evidence type="ECO:0000256" key="1">
    <source>
        <dbReference type="ARBA" id="ARBA00004906"/>
    </source>
</evidence>
<dbReference type="InterPro" id="IPR056423">
    <property type="entry name" value="BACK_BPM_SPOP"/>
</dbReference>
<dbReference type="EMBL" id="PQIB02000016">
    <property type="protein sequence ID" value="RLM61924.1"/>
    <property type="molecule type" value="Genomic_DNA"/>
</dbReference>
<dbReference type="InterPro" id="IPR008974">
    <property type="entry name" value="TRAF-like"/>
</dbReference>
<dbReference type="InterPro" id="IPR000210">
    <property type="entry name" value="BTB/POZ_dom"/>
</dbReference>
<dbReference type="STRING" id="4540.A0A3L6PQ13"/>
<dbReference type="OrthoDB" id="637933at2759"/>
<evidence type="ECO:0000256" key="2">
    <source>
        <dbReference type="ARBA" id="ARBA00010846"/>
    </source>
</evidence>
<dbReference type="InterPro" id="IPR011333">
    <property type="entry name" value="SKP1/BTB/POZ_sf"/>
</dbReference>
<protein>
    <recommendedName>
        <fullName evidence="7">BTB/POZ and MATH domain-containing protein 1-like</fullName>
    </recommendedName>
</protein>
<dbReference type="Pfam" id="PF00651">
    <property type="entry name" value="BTB"/>
    <property type="match status" value="1"/>
</dbReference>
<dbReference type="CDD" id="cd00121">
    <property type="entry name" value="MATH"/>
    <property type="match status" value="1"/>
</dbReference>
<dbReference type="Pfam" id="PF24570">
    <property type="entry name" value="BACK_BPM_SPOP"/>
    <property type="match status" value="1"/>
</dbReference>
<evidence type="ECO:0000313" key="5">
    <source>
        <dbReference type="EMBL" id="RLM61924.1"/>
    </source>
</evidence>
<sequence>MKQSEAKMSGAGFLDFRLHYSDPKMTDLIVRDAVTSEVISAGGYLWKIYCSPRGDLEDRGQYVSMHLELINDSIAVKTTFQVFLQGRGGEPSFSHEKKLVKVYSEDSNYWGWNRFLKRSVLESTYLSNGWATFLCSIVVLGADTITVPPSNIGKDLSLLLDRKVGTDVSFIVKGETIQAHRARSQVFQAELFGSTADSKSPSITLQDIEPTTFKAMIGFMYTDELPEDDEFGDAFIEIMQHLLAAADRYAIDRLKLTCARKLWDNISEDTFAPILVCAETYNCPVLKSRCFDYFATDNNLKNIIFTDGFLWTVVVTGISTACC</sequence>
<feature type="domain" description="BTB" evidence="3">
    <location>
        <begin position="166"/>
        <end position="229"/>
    </location>
</feature>
<dbReference type="Pfam" id="PF22486">
    <property type="entry name" value="MATH_2"/>
    <property type="match status" value="1"/>
</dbReference>
<organism evidence="5 6">
    <name type="scientific">Panicum miliaceum</name>
    <name type="common">Proso millet</name>
    <name type="synonym">Broomcorn millet</name>
    <dbReference type="NCBI Taxonomy" id="4540"/>
    <lineage>
        <taxon>Eukaryota</taxon>
        <taxon>Viridiplantae</taxon>
        <taxon>Streptophyta</taxon>
        <taxon>Embryophyta</taxon>
        <taxon>Tracheophyta</taxon>
        <taxon>Spermatophyta</taxon>
        <taxon>Magnoliopsida</taxon>
        <taxon>Liliopsida</taxon>
        <taxon>Poales</taxon>
        <taxon>Poaceae</taxon>
        <taxon>PACMAD clade</taxon>
        <taxon>Panicoideae</taxon>
        <taxon>Panicodae</taxon>
        <taxon>Paniceae</taxon>
        <taxon>Panicinae</taxon>
        <taxon>Panicum</taxon>
        <taxon>Panicum sect. Panicum</taxon>
    </lineage>
</organism>
<dbReference type="PROSITE" id="PS50097">
    <property type="entry name" value="BTB"/>
    <property type="match status" value="1"/>
</dbReference>
<evidence type="ECO:0000313" key="6">
    <source>
        <dbReference type="Proteomes" id="UP000275267"/>
    </source>
</evidence>
<dbReference type="SUPFAM" id="SSF54695">
    <property type="entry name" value="POZ domain"/>
    <property type="match status" value="1"/>
</dbReference>
<comment type="similarity">
    <text evidence="2">Belongs to the Tdpoz family.</text>
</comment>
<dbReference type="GO" id="GO:0016567">
    <property type="term" value="P:protein ubiquitination"/>
    <property type="evidence" value="ECO:0007669"/>
    <property type="project" value="InterPro"/>
</dbReference>
<evidence type="ECO:0000259" key="4">
    <source>
        <dbReference type="PROSITE" id="PS50144"/>
    </source>
</evidence>
<evidence type="ECO:0000259" key="3">
    <source>
        <dbReference type="PROSITE" id="PS50097"/>
    </source>
</evidence>
<proteinExistence type="inferred from homology"/>
<dbReference type="AlphaFoldDB" id="A0A3L6PQ13"/>
<dbReference type="Gene3D" id="3.30.710.10">
    <property type="entry name" value="Potassium Channel Kv1.1, Chain A"/>
    <property type="match status" value="1"/>
</dbReference>
<dbReference type="PANTHER" id="PTHR26379">
    <property type="entry name" value="BTB/POZ AND MATH DOMAIN-CONTAINING PROTEIN 1"/>
    <property type="match status" value="1"/>
</dbReference>
<dbReference type="SMART" id="SM00225">
    <property type="entry name" value="BTB"/>
    <property type="match status" value="1"/>
</dbReference>
<dbReference type="SUPFAM" id="SSF49599">
    <property type="entry name" value="TRAF domain-like"/>
    <property type="match status" value="1"/>
</dbReference>
<gene>
    <name evidence="5" type="ORF">C2845_PM14G18550</name>
</gene>
<dbReference type="PROSITE" id="PS50144">
    <property type="entry name" value="MATH"/>
    <property type="match status" value="1"/>
</dbReference>
<comment type="caution">
    <text evidence="5">The sequence shown here is derived from an EMBL/GenBank/DDBJ whole genome shotgun (WGS) entry which is preliminary data.</text>
</comment>
<reference evidence="6" key="1">
    <citation type="journal article" date="2019" name="Nat. Commun.">
        <title>The genome of broomcorn millet.</title>
        <authorList>
            <person name="Zou C."/>
            <person name="Miki D."/>
            <person name="Li D."/>
            <person name="Tang Q."/>
            <person name="Xiao L."/>
            <person name="Rajput S."/>
            <person name="Deng P."/>
            <person name="Jia W."/>
            <person name="Huang R."/>
            <person name="Zhang M."/>
            <person name="Sun Y."/>
            <person name="Hu J."/>
            <person name="Fu X."/>
            <person name="Schnable P.S."/>
            <person name="Li F."/>
            <person name="Zhang H."/>
            <person name="Feng B."/>
            <person name="Zhu X."/>
            <person name="Liu R."/>
            <person name="Schnable J.C."/>
            <person name="Zhu J.-K."/>
            <person name="Zhang H."/>
        </authorList>
    </citation>
    <scope>NUCLEOTIDE SEQUENCE [LARGE SCALE GENOMIC DNA]</scope>
</reference>
<dbReference type="Gene3D" id="2.60.210.10">
    <property type="entry name" value="Apoptosis, Tumor Necrosis Factor Receptor Associated Protein 2, Chain A"/>
    <property type="match status" value="1"/>
</dbReference>
<name>A0A3L6PQ13_PANMI</name>
<dbReference type="InterPro" id="IPR002083">
    <property type="entry name" value="MATH/TRAF_dom"/>
</dbReference>
<dbReference type="Proteomes" id="UP000275267">
    <property type="component" value="Unassembled WGS sequence"/>
</dbReference>
<dbReference type="InterPro" id="IPR045005">
    <property type="entry name" value="BPM1-6"/>
</dbReference>